<dbReference type="EMBL" id="LKAJ01000020">
    <property type="protein sequence ID" value="KRG18460.1"/>
    <property type="molecule type" value="Genomic_DNA"/>
</dbReference>
<name>A0A0Q9YD26_9GAMM</name>
<dbReference type="InterPro" id="IPR000551">
    <property type="entry name" value="MerR-type_HTH_dom"/>
</dbReference>
<dbReference type="PATRIC" id="fig|1590043.3.peg.3043"/>
<dbReference type="Proteomes" id="UP000051497">
    <property type="component" value="Unassembled WGS sequence"/>
</dbReference>
<dbReference type="PROSITE" id="PS50937">
    <property type="entry name" value="HTH_MERR_2"/>
    <property type="match status" value="1"/>
</dbReference>
<reference evidence="7" key="3">
    <citation type="submission" date="2021-06" db="EMBL/GenBank/DDBJ databases">
        <title>Genomic Description and Analysis of Intracellular Bacteria, Candidatus Berkiella cookevillensis and Candidatus Berkiella aquae.</title>
        <authorList>
            <person name="Kidane D.T."/>
            <person name="Mehari Y.T."/>
            <person name="Rice F.C."/>
            <person name="Arivett B.A."/>
            <person name="Farone A.L."/>
            <person name="Berk S.G."/>
            <person name="Farone M.B."/>
        </authorList>
    </citation>
    <scope>NUCLEOTIDE SEQUENCE</scope>
    <source>
        <strain evidence="7">HT99</strain>
    </source>
</reference>
<keyword evidence="1" id="KW-0678">Repressor</keyword>
<dbReference type="PANTHER" id="PTHR30204:SF69">
    <property type="entry name" value="MERR-FAMILY TRANSCRIPTIONAL REGULATOR"/>
    <property type="match status" value="1"/>
</dbReference>
<dbReference type="PANTHER" id="PTHR30204">
    <property type="entry name" value="REDOX-CYCLING DRUG-SENSING TRANSCRIPTIONAL ACTIVATOR SOXR"/>
    <property type="match status" value="1"/>
</dbReference>
<dbReference type="AlphaFoldDB" id="A0A0Q9YD26"/>
<accession>A0A0Q9YD26</accession>
<dbReference type="SUPFAM" id="SSF46955">
    <property type="entry name" value="Putative DNA-binding domain"/>
    <property type="match status" value="1"/>
</dbReference>
<keyword evidence="3" id="KW-0238">DNA-binding</keyword>
<dbReference type="Gene3D" id="1.10.1660.10">
    <property type="match status" value="1"/>
</dbReference>
<evidence type="ECO:0000256" key="3">
    <source>
        <dbReference type="ARBA" id="ARBA00023125"/>
    </source>
</evidence>
<dbReference type="GO" id="GO:0003700">
    <property type="term" value="F:DNA-binding transcription factor activity"/>
    <property type="evidence" value="ECO:0007669"/>
    <property type="project" value="InterPro"/>
</dbReference>
<keyword evidence="2" id="KW-0805">Transcription regulation</keyword>
<reference evidence="6" key="1">
    <citation type="submission" date="2015-09" db="EMBL/GenBank/DDBJ databases">
        <title>Draft Genome Sequences of Two Novel Amoeba-resistant Intranuclear Bacteria, Candidatus Berkiella cookevillensis and Candidatus Berkiella aquae.</title>
        <authorList>
            <person name="Mehari Y.T."/>
            <person name="Arivett B.A."/>
            <person name="Farone A.L."/>
            <person name="Gunderson J.H."/>
            <person name="Farone M.B."/>
        </authorList>
    </citation>
    <scope>NUCLEOTIDE SEQUENCE [LARGE SCALE GENOMIC DNA]</scope>
    <source>
        <strain evidence="6">HT99</strain>
    </source>
</reference>
<dbReference type="GO" id="GO:0003677">
    <property type="term" value="F:DNA binding"/>
    <property type="evidence" value="ECO:0007669"/>
    <property type="project" value="UniProtKB-KW"/>
</dbReference>
<dbReference type="InterPro" id="IPR009061">
    <property type="entry name" value="DNA-bd_dom_put_sf"/>
</dbReference>
<dbReference type="InterPro" id="IPR047057">
    <property type="entry name" value="MerR_fam"/>
</dbReference>
<dbReference type="SMART" id="SM00422">
    <property type="entry name" value="HTH_MERR"/>
    <property type="match status" value="1"/>
</dbReference>
<evidence type="ECO:0000256" key="2">
    <source>
        <dbReference type="ARBA" id="ARBA00023015"/>
    </source>
</evidence>
<evidence type="ECO:0000313" key="6">
    <source>
        <dbReference type="EMBL" id="KRG18460.1"/>
    </source>
</evidence>
<dbReference type="EMBL" id="LKAJ02000001">
    <property type="protein sequence ID" value="MCS5709904.1"/>
    <property type="molecule type" value="Genomic_DNA"/>
</dbReference>
<dbReference type="STRING" id="295108.HT99x_02991"/>
<keyword evidence="4" id="KW-0804">Transcription</keyword>
<evidence type="ECO:0000256" key="1">
    <source>
        <dbReference type="ARBA" id="ARBA00022491"/>
    </source>
</evidence>
<keyword evidence="8" id="KW-1185">Reference proteome</keyword>
<protein>
    <submittedName>
        <fullName evidence="6">HTH-type transcriptional activator mta</fullName>
    </submittedName>
    <submittedName>
        <fullName evidence="7">MerR family transcriptional regulator</fullName>
    </submittedName>
</protein>
<comment type="caution">
    <text evidence="6">The sequence shown here is derived from an EMBL/GenBank/DDBJ whole genome shotgun (WGS) entry which is preliminary data.</text>
</comment>
<reference evidence="7" key="2">
    <citation type="journal article" date="2016" name="Genome Announc.">
        <title>Draft Genome Sequences of Two Novel Amoeba-Resistant Intranuclear Bacteria, 'Candidatus Berkiella cookevillensis' and 'Candidatus Berkiella aquae'.</title>
        <authorList>
            <person name="Mehari Y.T."/>
            <person name="Arivett B.A."/>
            <person name="Farone A.L."/>
            <person name="Gunderson J.H."/>
            <person name="Farone M.B."/>
        </authorList>
    </citation>
    <scope>NUCLEOTIDE SEQUENCE</scope>
    <source>
        <strain evidence="7">HT99</strain>
    </source>
</reference>
<dbReference type="OrthoDB" id="9808480at2"/>
<organism evidence="6">
    <name type="scientific">Candidatus Berkiella aquae</name>
    <dbReference type="NCBI Taxonomy" id="295108"/>
    <lineage>
        <taxon>Bacteria</taxon>
        <taxon>Pseudomonadati</taxon>
        <taxon>Pseudomonadota</taxon>
        <taxon>Gammaproteobacteria</taxon>
        <taxon>Candidatus Berkiellales</taxon>
        <taxon>Candidatus Berkiellaceae</taxon>
        <taxon>Candidatus Berkiella</taxon>
    </lineage>
</organism>
<dbReference type="RefSeq" id="WP_075067582.1">
    <property type="nucleotide sequence ID" value="NZ_LKAJ02000001.1"/>
</dbReference>
<evidence type="ECO:0000259" key="5">
    <source>
        <dbReference type="PROSITE" id="PS50937"/>
    </source>
</evidence>
<dbReference type="Pfam" id="PF13411">
    <property type="entry name" value="MerR_1"/>
    <property type="match status" value="1"/>
</dbReference>
<feature type="domain" description="HTH merR-type" evidence="5">
    <location>
        <begin position="3"/>
        <end position="72"/>
    </location>
</feature>
<sequence length="317" mass="36843">MSRWYVKELSKLTQVSVQTLHHYDRIGLLKPSLRLANGYRLYSEKDLLTLQRIIALKFFGFELAQIKTLLSTDVGMMEHFSVQSKLLEQKATALFEASQTLKNILVNCGQDESIPWEKMIQLIEVYRMTQQLEQTWVGKILTPVELKEYAIFEHELNKRLTISEIQSFEQQWADIIFEIKTNLHNDPNSEIGIALGKRCMDWVNAYYGKKHVALRNAIWEKGLKSGQAEETNGLSVEGSIWLDKAISAYYRDRILQLLKQIETLPHLTLIKQWDELLMDMHGDEPNPQNEIIDEIMQANTTSQLIKSWLKKYSKVAL</sequence>
<proteinExistence type="predicted"/>
<evidence type="ECO:0000313" key="7">
    <source>
        <dbReference type="EMBL" id="MCS5709904.1"/>
    </source>
</evidence>
<evidence type="ECO:0000313" key="8">
    <source>
        <dbReference type="Proteomes" id="UP000051497"/>
    </source>
</evidence>
<gene>
    <name evidence="6" type="primary">mta</name>
    <name evidence="7" type="ORF">HT99x_000540</name>
    <name evidence="6" type="ORF">HT99x_02991</name>
</gene>
<evidence type="ECO:0000256" key="4">
    <source>
        <dbReference type="ARBA" id="ARBA00023163"/>
    </source>
</evidence>
<dbReference type="CDD" id="cd01106">
    <property type="entry name" value="HTH_TipAL-Mta"/>
    <property type="match status" value="1"/>
</dbReference>